<dbReference type="AlphaFoldDB" id="A0A5J4N4P4"/>
<name>A0A5J4N4P4_9TREM</name>
<accession>A0A5J4N4P4</accession>
<evidence type="ECO:0000313" key="1">
    <source>
        <dbReference type="EMBL" id="KAA3670464.1"/>
    </source>
</evidence>
<feature type="non-terminal residue" evidence="1">
    <location>
        <position position="284"/>
    </location>
</feature>
<sequence length="284" mass="32128">MEDVRFRRLVNEITLFLQQEIQPVPKLSTGSPLTDKDLCDFALCTFSCLETVPSRLSLLDRLLRRKSSSSIYSEGEYKVINPYVHYAQAFCRLAVELANFERSFVQDDTSSTVHLCLCLQLMSLCLSRSTQSEKLTTALEDLFSSFNSLLSIFLSFVMQFLHLARNSFDCMTAGFTLLVNVLRYYTDWNFDEFVACCAQPVQGLCDSVSNLVDQVTELPWFTRGTLAVLQRLVLVLYEGAGFPITWLLSRLALTFSNGDSIEEQCTVVVSNLMKCVSDPSLYAH</sequence>
<reference evidence="1 2" key="1">
    <citation type="journal article" date="2019" name="Gigascience">
        <title>Whole-genome sequence of the oriental lung fluke Paragonimus westermani.</title>
        <authorList>
            <person name="Oey H."/>
            <person name="Zakrzewski M."/>
            <person name="Narain K."/>
            <person name="Devi K.R."/>
            <person name="Agatsuma T."/>
            <person name="Nawaratna S."/>
            <person name="Gobert G.N."/>
            <person name="Jones M.K."/>
            <person name="Ragan M.A."/>
            <person name="McManus D.P."/>
            <person name="Krause L."/>
        </authorList>
    </citation>
    <scope>NUCLEOTIDE SEQUENCE [LARGE SCALE GENOMIC DNA]</scope>
    <source>
        <strain evidence="1 2">IND2009</strain>
    </source>
</reference>
<dbReference type="EMBL" id="QNGE01010374">
    <property type="protein sequence ID" value="KAA3670464.1"/>
    <property type="molecule type" value="Genomic_DNA"/>
</dbReference>
<protein>
    <submittedName>
        <fullName evidence="1">Uncharacterized protein</fullName>
    </submittedName>
</protein>
<organism evidence="1 2">
    <name type="scientific">Paragonimus westermani</name>
    <dbReference type="NCBI Taxonomy" id="34504"/>
    <lineage>
        <taxon>Eukaryota</taxon>
        <taxon>Metazoa</taxon>
        <taxon>Spiralia</taxon>
        <taxon>Lophotrochozoa</taxon>
        <taxon>Platyhelminthes</taxon>
        <taxon>Trematoda</taxon>
        <taxon>Digenea</taxon>
        <taxon>Plagiorchiida</taxon>
        <taxon>Troglotremata</taxon>
        <taxon>Troglotrematidae</taxon>
        <taxon>Paragonimus</taxon>
    </lineage>
</organism>
<dbReference type="Proteomes" id="UP000324629">
    <property type="component" value="Unassembled WGS sequence"/>
</dbReference>
<proteinExistence type="predicted"/>
<gene>
    <name evidence="1" type="ORF">DEA37_0010649</name>
</gene>
<evidence type="ECO:0000313" key="2">
    <source>
        <dbReference type="Proteomes" id="UP000324629"/>
    </source>
</evidence>
<keyword evidence="2" id="KW-1185">Reference proteome</keyword>
<comment type="caution">
    <text evidence="1">The sequence shown here is derived from an EMBL/GenBank/DDBJ whole genome shotgun (WGS) entry which is preliminary data.</text>
</comment>